<dbReference type="HOGENOM" id="CLU_1548171_0_0_1"/>
<reference evidence="1 2" key="1">
    <citation type="journal article" date="2009" name="Nature">
        <title>Evolution of pathogenicity and sexual reproduction in eight Candida genomes.</title>
        <authorList>
            <person name="Butler G."/>
            <person name="Rasmussen M.D."/>
            <person name="Lin M.F."/>
            <person name="Santos M.A."/>
            <person name="Sakthikumar S."/>
            <person name="Munro C.A."/>
            <person name="Rheinbay E."/>
            <person name="Grabherr M."/>
            <person name="Forche A."/>
            <person name="Reedy J.L."/>
            <person name="Agrafioti I."/>
            <person name="Arnaud M.B."/>
            <person name="Bates S."/>
            <person name="Brown A.J."/>
            <person name="Brunke S."/>
            <person name="Costanzo M.C."/>
            <person name="Fitzpatrick D.A."/>
            <person name="de Groot P.W."/>
            <person name="Harris D."/>
            <person name="Hoyer L.L."/>
            <person name="Hube B."/>
            <person name="Klis F.M."/>
            <person name="Kodira C."/>
            <person name="Lennard N."/>
            <person name="Logue M.E."/>
            <person name="Martin R."/>
            <person name="Neiman A.M."/>
            <person name="Nikolaou E."/>
            <person name="Quail M.A."/>
            <person name="Quinn J."/>
            <person name="Santos M.C."/>
            <person name="Schmitzberger F.F."/>
            <person name="Sherlock G."/>
            <person name="Shah P."/>
            <person name="Silverstein K.A."/>
            <person name="Skrzypek M.S."/>
            <person name="Soll D."/>
            <person name="Staggs R."/>
            <person name="Stansfield I."/>
            <person name="Stumpf M.P."/>
            <person name="Sudbery P.E."/>
            <person name="Srikantha T."/>
            <person name="Zeng Q."/>
            <person name="Berman J."/>
            <person name="Berriman M."/>
            <person name="Heitman J."/>
            <person name="Gow N.A."/>
            <person name="Lorenz M.C."/>
            <person name="Birren B.W."/>
            <person name="Kellis M."/>
            <person name="Cuomo C.A."/>
        </authorList>
    </citation>
    <scope>NUCLEOTIDE SEQUENCE [LARGE SCALE GENOMIC DNA]</scope>
    <source>
        <strain evidence="2">ATCC 6260 / CBS 566 / DSM 6381 / JCM 1539 / NBRC 10279 / NRRL Y-324</strain>
    </source>
</reference>
<protein>
    <submittedName>
        <fullName evidence="1">Uncharacterized protein</fullName>
    </submittedName>
</protein>
<dbReference type="AlphaFoldDB" id="A5DIH4"/>
<name>A5DIH4_PICGU</name>
<dbReference type="InParanoid" id="A5DIH4"/>
<dbReference type="Proteomes" id="UP000001997">
    <property type="component" value="Unassembled WGS sequence"/>
</dbReference>
<proteinExistence type="predicted"/>
<evidence type="ECO:0000313" key="2">
    <source>
        <dbReference type="Proteomes" id="UP000001997"/>
    </source>
</evidence>
<evidence type="ECO:0000313" key="1">
    <source>
        <dbReference type="EMBL" id="EDK38977.2"/>
    </source>
</evidence>
<gene>
    <name evidence="1" type="ORF">PGUG_03075</name>
</gene>
<keyword evidence="2" id="KW-1185">Reference proteome</keyword>
<organism evidence="1 2">
    <name type="scientific">Meyerozyma guilliermondii (strain ATCC 6260 / CBS 566 / DSM 6381 / JCM 1539 / NBRC 10279 / NRRL Y-324)</name>
    <name type="common">Yeast</name>
    <name type="synonym">Candida guilliermondii</name>
    <dbReference type="NCBI Taxonomy" id="294746"/>
    <lineage>
        <taxon>Eukaryota</taxon>
        <taxon>Fungi</taxon>
        <taxon>Dikarya</taxon>
        <taxon>Ascomycota</taxon>
        <taxon>Saccharomycotina</taxon>
        <taxon>Pichiomycetes</taxon>
        <taxon>Debaryomycetaceae</taxon>
        <taxon>Meyerozyma</taxon>
    </lineage>
</organism>
<dbReference type="KEGG" id="pgu:PGUG_03075"/>
<dbReference type="RefSeq" id="XP_001485346.2">
    <property type="nucleotide sequence ID" value="XM_001485296.1"/>
</dbReference>
<dbReference type="GeneID" id="5126559"/>
<dbReference type="EMBL" id="CH408157">
    <property type="protein sequence ID" value="EDK38977.2"/>
    <property type="molecule type" value="Genomic_DNA"/>
</dbReference>
<accession>A5DIH4</accession>
<dbReference type="VEuPathDB" id="FungiDB:PGUG_03075"/>
<sequence>MEHRLAVSRLYRIFSISGSIESKRDIVGVRQESIFLQNSPFARKVKVYRNYFSFHSFHSFFNPKLLKLFKLISSTANYCEVASCISHSLHVRLFIPCSLSLVSPSTLLPWQSRAYMKSIICLLGACGCNFHPSVYIGHTSLCEKLPNWEVYNACSSHRYSKKIRTVACFFLPA</sequence>